<dbReference type="UniPathway" id="UPA00109">
    <property type="reaction ID" value="UER00185"/>
</dbReference>
<proteinExistence type="inferred from homology"/>
<reference evidence="15 16" key="1">
    <citation type="submission" date="2014-04" db="EMBL/GenBank/DDBJ databases">
        <title>Draft Genome Sequence of Synergistes jonesii.</title>
        <authorList>
            <person name="Coil D.A."/>
            <person name="Eisen J.A."/>
            <person name="Holland-Moritz H.E."/>
        </authorList>
    </citation>
    <scope>NUCLEOTIDE SEQUENCE [LARGE SCALE GENOMIC DNA]</scope>
    <source>
        <strain evidence="15 16">78-1</strain>
    </source>
</reference>
<dbReference type="HAMAP" id="MF_00145">
    <property type="entry name" value="Phosphoglyc_kinase"/>
    <property type="match status" value="1"/>
</dbReference>
<evidence type="ECO:0000256" key="14">
    <source>
        <dbReference type="RuleBase" id="RU000532"/>
    </source>
</evidence>
<dbReference type="EC" id="2.7.2.3" evidence="5 11"/>
<keyword evidence="11" id="KW-0324">Glycolysis</keyword>
<protein>
    <recommendedName>
        <fullName evidence="6 11">Phosphoglycerate kinase</fullName>
        <ecNumber evidence="5 11">2.7.2.3</ecNumber>
    </recommendedName>
</protein>
<dbReference type="AlphaFoldDB" id="A0A073IS19"/>
<organism evidence="15 16">
    <name type="scientific">Synergistes jonesii</name>
    <dbReference type="NCBI Taxonomy" id="2754"/>
    <lineage>
        <taxon>Bacteria</taxon>
        <taxon>Thermotogati</taxon>
        <taxon>Synergistota</taxon>
        <taxon>Synergistia</taxon>
        <taxon>Synergistales</taxon>
        <taxon>Synergistaceae</taxon>
        <taxon>Synergistes</taxon>
    </lineage>
</organism>
<evidence type="ECO:0000256" key="10">
    <source>
        <dbReference type="ARBA" id="ARBA00022840"/>
    </source>
</evidence>
<evidence type="ECO:0000256" key="3">
    <source>
        <dbReference type="ARBA" id="ARBA00008982"/>
    </source>
</evidence>
<dbReference type="GeneID" id="90983414"/>
<dbReference type="FunFam" id="3.40.50.1260:FF:000006">
    <property type="entry name" value="Phosphoglycerate kinase"/>
    <property type="match status" value="1"/>
</dbReference>
<comment type="catalytic activity">
    <reaction evidence="1 11 14">
        <text>(2R)-3-phosphoglycerate + ATP = (2R)-3-phospho-glyceroyl phosphate + ADP</text>
        <dbReference type="Rhea" id="RHEA:14801"/>
        <dbReference type="ChEBI" id="CHEBI:30616"/>
        <dbReference type="ChEBI" id="CHEBI:57604"/>
        <dbReference type="ChEBI" id="CHEBI:58272"/>
        <dbReference type="ChEBI" id="CHEBI:456216"/>
        <dbReference type="EC" id="2.7.2.3"/>
    </reaction>
</comment>
<dbReference type="InterPro" id="IPR015911">
    <property type="entry name" value="Phosphoglycerate_kinase_CS"/>
</dbReference>
<feature type="binding site" evidence="11">
    <location>
        <position position="118"/>
    </location>
    <ligand>
        <name>substrate</name>
    </ligand>
</feature>
<dbReference type="EMBL" id="JMKI01000026">
    <property type="protein sequence ID" value="KEJ92539.1"/>
    <property type="molecule type" value="Genomic_DNA"/>
</dbReference>
<comment type="subunit">
    <text evidence="4 11">Monomer.</text>
</comment>
<keyword evidence="8 11" id="KW-0547">Nucleotide-binding</keyword>
<feature type="binding site" evidence="11 12">
    <location>
        <begin position="59"/>
        <end position="62"/>
    </location>
    <ligand>
        <name>substrate</name>
    </ligand>
</feature>
<evidence type="ECO:0000256" key="13">
    <source>
        <dbReference type="PIRSR" id="PIRSR000724-2"/>
    </source>
</evidence>
<evidence type="ECO:0000256" key="2">
    <source>
        <dbReference type="ARBA" id="ARBA00004838"/>
    </source>
</evidence>
<dbReference type="GO" id="GO:0043531">
    <property type="term" value="F:ADP binding"/>
    <property type="evidence" value="ECO:0007669"/>
    <property type="project" value="TreeGrafter"/>
</dbReference>
<dbReference type="GO" id="GO:0005524">
    <property type="term" value="F:ATP binding"/>
    <property type="evidence" value="ECO:0007669"/>
    <property type="project" value="UniProtKB-KW"/>
</dbReference>
<evidence type="ECO:0000256" key="5">
    <source>
        <dbReference type="ARBA" id="ARBA00013061"/>
    </source>
</evidence>
<keyword evidence="16" id="KW-1185">Reference proteome</keyword>
<feature type="binding site" evidence="11 13">
    <location>
        <position position="323"/>
    </location>
    <ligand>
        <name>ATP</name>
        <dbReference type="ChEBI" id="CHEBI:30616"/>
    </ligand>
</feature>
<accession>A0A073IS19</accession>
<dbReference type="PANTHER" id="PTHR11406:SF23">
    <property type="entry name" value="PHOSPHOGLYCERATE KINASE 1, CHLOROPLASTIC-RELATED"/>
    <property type="match status" value="1"/>
</dbReference>
<comment type="subcellular location">
    <subcellularLocation>
        <location evidence="11">Cytoplasm</location>
    </subcellularLocation>
</comment>
<feature type="binding site" evidence="11 13">
    <location>
        <begin position="352"/>
        <end position="355"/>
    </location>
    <ligand>
        <name>ATP</name>
        <dbReference type="ChEBI" id="CHEBI:30616"/>
    </ligand>
</feature>
<keyword evidence="9 11" id="KW-0418">Kinase</keyword>
<evidence type="ECO:0000256" key="12">
    <source>
        <dbReference type="PIRSR" id="PIRSR000724-1"/>
    </source>
</evidence>
<dbReference type="InterPro" id="IPR036043">
    <property type="entry name" value="Phosphoglycerate_kinase_sf"/>
</dbReference>
<dbReference type="PROSITE" id="PS00111">
    <property type="entry name" value="PGLYCERATE_KINASE"/>
    <property type="match status" value="1"/>
</dbReference>
<comment type="similarity">
    <text evidence="3 11 14">Belongs to the phosphoglycerate kinase family.</text>
</comment>
<dbReference type="PANTHER" id="PTHR11406">
    <property type="entry name" value="PHOSPHOGLYCERATE KINASE"/>
    <property type="match status" value="1"/>
</dbReference>
<evidence type="ECO:0000256" key="8">
    <source>
        <dbReference type="ARBA" id="ARBA00022741"/>
    </source>
</evidence>
<feature type="binding site" evidence="11">
    <location>
        <position position="36"/>
    </location>
    <ligand>
        <name>substrate</name>
    </ligand>
</feature>
<dbReference type="PIRSF" id="PIRSF000724">
    <property type="entry name" value="Pgk"/>
    <property type="match status" value="1"/>
</dbReference>
<dbReference type="STRING" id="2754.EH55_03525"/>
<dbReference type="InterPro" id="IPR015824">
    <property type="entry name" value="Phosphoglycerate_kinase_N"/>
</dbReference>
<dbReference type="GO" id="GO:0006094">
    <property type="term" value="P:gluconeogenesis"/>
    <property type="evidence" value="ECO:0007669"/>
    <property type="project" value="TreeGrafter"/>
</dbReference>
<dbReference type="SUPFAM" id="SSF53748">
    <property type="entry name" value="Phosphoglycerate kinase"/>
    <property type="match status" value="1"/>
</dbReference>
<feature type="binding site" evidence="11 12">
    <location>
        <begin position="21"/>
        <end position="23"/>
    </location>
    <ligand>
        <name>substrate</name>
    </ligand>
</feature>
<dbReference type="PATRIC" id="fig|2754.20.peg.832"/>
<feature type="binding site" evidence="12">
    <location>
        <position position="36"/>
    </location>
    <ligand>
        <name>(2R)-3-phosphoglycerate</name>
        <dbReference type="ChEBI" id="CHEBI:58272"/>
    </ligand>
</feature>
<comment type="caution">
    <text evidence="15">The sequence shown here is derived from an EMBL/GenBank/DDBJ whole genome shotgun (WGS) entry which is preliminary data.</text>
</comment>
<dbReference type="RefSeq" id="WP_037975663.1">
    <property type="nucleotide sequence ID" value="NZ_JMKI01000026.1"/>
</dbReference>
<keyword evidence="10 11" id="KW-0067">ATP-binding</keyword>
<dbReference type="GO" id="GO:0005829">
    <property type="term" value="C:cytosol"/>
    <property type="evidence" value="ECO:0007669"/>
    <property type="project" value="TreeGrafter"/>
</dbReference>
<dbReference type="Proteomes" id="UP000027665">
    <property type="component" value="Unassembled WGS sequence"/>
</dbReference>
<feature type="binding site" evidence="11">
    <location>
        <position position="292"/>
    </location>
    <ligand>
        <name>ATP</name>
        <dbReference type="ChEBI" id="CHEBI:30616"/>
    </ligand>
</feature>
<feature type="binding site" evidence="12">
    <location>
        <position position="118"/>
    </location>
    <ligand>
        <name>(2R)-3-phosphoglycerate</name>
        <dbReference type="ChEBI" id="CHEBI:58272"/>
    </ligand>
</feature>
<evidence type="ECO:0000313" key="15">
    <source>
        <dbReference type="EMBL" id="KEJ92539.1"/>
    </source>
</evidence>
<dbReference type="eggNOG" id="COG0126">
    <property type="taxonomic scope" value="Bacteria"/>
</dbReference>
<dbReference type="InterPro" id="IPR001576">
    <property type="entry name" value="Phosphoglycerate_kinase"/>
</dbReference>
<dbReference type="FunFam" id="3.40.50.1260:FF:000003">
    <property type="entry name" value="Phosphoglycerate kinase"/>
    <property type="match status" value="1"/>
</dbReference>
<dbReference type="Pfam" id="PF00162">
    <property type="entry name" value="PGK"/>
    <property type="match status" value="1"/>
</dbReference>
<sequence>MRLKTFSRQDVAGKKVLVRVDFNVPLADGRVSDDTRIRAHLATLNELREADAKIALVSHLGRPKGAVNMKYSLAPVAEELAKLTGWKVRFVPDCIGAKVDEAVASWKDGEVLLLENVRFYPGEEKNDADFAKKLTRNFDAFVMDAFSAAHRAHASTRAAAELLPSFSGRLIEREIKMLSAARDNPKKPFVLILGGAKVSDKIAVVENMLKKVDTILIGGGMAFTFLKAQGKEVGKSLCESEKLGFASEMLAKAAELGVKILLPVDAVVASEFKADSPASVVSTDAIPTDRMGLDIGPKSAELFAKEIASAKTVLWNGPMGVFEMPAFSKGTEAVAGALAEATSKGALTVVGGGDSAAAVAQFKMGDKVSHVSTGGGASLEFFEGKSLPGIEPYVIG</sequence>
<evidence type="ECO:0000256" key="1">
    <source>
        <dbReference type="ARBA" id="ARBA00000642"/>
    </source>
</evidence>
<dbReference type="GO" id="GO:0006096">
    <property type="term" value="P:glycolytic process"/>
    <property type="evidence" value="ECO:0007669"/>
    <property type="project" value="UniProtKB-UniRule"/>
</dbReference>
<evidence type="ECO:0000313" key="16">
    <source>
        <dbReference type="Proteomes" id="UP000027665"/>
    </source>
</evidence>
<evidence type="ECO:0000256" key="9">
    <source>
        <dbReference type="ARBA" id="ARBA00022777"/>
    </source>
</evidence>
<keyword evidence="11" id="KW-0963">Cytoplasm</keyword>
<evidence type="ECO:0000256" key="7">
    <source>
        <dbReference type="ARBA" id="ARBA00022679"/>
    </source>
</evidence>
<evidence type="ECO:0000256" key="6">
    <source>
        <dbReference type="ARBA" id="ARBA00016471"/>
    </source>
</evidence>
<comment type="pathway">
    <text evidence="2 11">Carbohydrate degradation; glycolysis; pyruvate from D-glyceraldehyde 3-phosphate: step 2/5.</text>
</comment>
<keyword evidence="7 11" id="KW-0808">Transferase</keyword>
<feature type="binding site" evidence="12">
    <location>
        <position position="151"/>
    </location>
    <ligand>
        <name>(2R)-3-phosphoglycerate</name>
        <dbReference type="ChEBI" id="CHEBI:58272"/>
    </ligand>
</feature>
<dbReference type="PRINTS" id="PR00477">
    <property type="entry name" value="PHGLYCKINASE"/>
</dbReference>
<dbReference type="Gene3D" id="3.40.50.1260">
    <property type="entry name" value="Phosphoglycerate kinase, N-terminal domain"/>
    <property type="match status" value="2"/>
</dbReference>
<feature type="binding site" evidence="11 13">
    <location>
        <position position="201"/>
    </location>
    <ligand>
        <name>ATP</name>
        <dbReference type="ChEBI" id="CHEBI:30616"/>
    </ligand>
</feature>
<dbReference type="CDD" id="cd00318">
    <property type="entry name" value="Phosphoglycerate_kinase"/>
    <property type="match status" value="1"/>
</dbReference>
<name>A0A073IS19_9BACT</name>
<feature type="binding site" evidence="11">
    <location>
        <position position="151"/>
    </location>
    <ligand>
        <name>substrate</name>
    </ligand>
</feature>
<dbReference type="GO" id="GO:0004618">
    <property type="term" value="F:phosphoglycerate kinase activity"/>
    <property type="evidence" value="ECO:0007669"/>
    <property type="project" value="UniProtKB-UniRule"/>
</dbReference>
<gene>
    <name evidence="11 15" type="primary">pgk</name>
    <name evidence="15" type="ORF">EH55_03525</name>
</gene>
<dbReference type="OrthoDB" id="9808460at2"/>
<evidence type="ECO:0000256" key="4">
    <source>
        <dbReference type="ARBA" id="ARBA00011245"/>
    </source>
</evidence>
<evidence type="ECO:0000256" key="11">
    <source>
        <dbReference type="HAMAP-Rule" id="MF_00145"/>
    </source>
</evidence>